<keyword evidence="2" id="KW-1185">Reference proteome</keyword>
<organism evidence="1 2">
    <name type="scientific">Acetitomaculum ruminis DSM 5522</name>
    <dbReference type="NCBI Taxonomy" id="1120918"/>
    <lineage>
        <taxon>Bacteria</taxon>
        <taxon>Bacillati</taxon>
        <taxon>Bacillota</taxon>
        <taxon>Clostridia</taxon>
        <taxon>Lachnospirales</taxon>
        <taxon>Lachnospiraceae</taxon>
        <taxon>Acetitomaculum</taxon>
    </lineage>
</organism>
<evidence type="ECO:0000313" key="2">
    <source>
        <dbReference type="Proteomes" id="UP000198838"/>
    </source>
</evidence>
<dbReference type="EMBL" id="FOJY01000009">
    <property type="protein sequence ID" value="SFB09492.1"/>
    <property type="molecule type" value="Genomic_DNA"/>
</dbReference>
<accession>A0A1I0Y8H4</accession>
<sequence length="339" mass="39906">MYKPLLAIYDDESRYLKAFTDFVAADNNYNFEFVFFSVRDKFIEFLEKKEYDLLLINANLADEEIIENIEYKEDKLILLSEGGIKEEFLKYPVVYKYQPLKNLIKEVMKEYAQNSDFLNYSFEEEKTKIYGVYSPVKRSMKTSFAITLGIRLATNKKVLYINLEEYSGLDDVLDIDNSEDILDLIYFSGKKKGNSLFKMKSMCQNFNGMDFISPVRFPEGLKDISDSDFKELFEKIKKCREYDCIIIDFGDRICDKMSVFSMCERIFTPILEDYLSRKKIEDFENYLVNTGQEDIQKKIQYMSLPAININAFGKEYFDVLSQSDFGNYCEREFGELDGK</sequence>
<evidence type="ECO:0008006" key="3">
    <source>
        <dbReference type="Google" id="ProtNLM"/>
    </source>
</evidence>
<evidence type="ECO:0000313" key="1">
    <source>
        <dbReference type="EMBL" id="SFB09492.1"/>
    </source>
</evidence>
<dbReference type="SUPFAM" id="SSF52540">
    <property type="entry name" value="P-loop containing nucleoside triphosphate hydrolases"/>
    <property type="match status" value="1"/>
</dbReference>
<gene>
    <name evidence="1" type="ORF">SAMN05216249_10919</name>
</gene>
<dbReference type="InterPro" id="IPR027417">
    <property type="entry name" value="P-loop_NTPase"/>
</dbReference>
<dbReference type="STRING" id="1120918.SAMN05216249_10919"/>
<protein>
    <recommendedName>
        <fullName evidence="3">Cellulose biosynthesis protein BcsQ</fullName>
    </recommendedName>
</protein>
<proteinExistence type="predicted"/>
<dbReference type="OrthoDB" id="9777019at2"/>
<dbReference type="Gene3D" id="3.40.50.10850">
    <property type="entry name" value="Ntrc-like two-domain protein"/>
    <property type="match status" value="1"/>
</dbReference>
<dbReference type="Proteomes" id="UP000198838">
    <property type="component" value="Unassembled WGS sequence"/>
</dbReference>
<dbReference type="AlphaFoldDB" id="A0A1I0Y8H4"/>
<reference evidence="1 2" key="1">
    <citation type="submission" date="2016-10" db="EMBL/GenBank/DDBJ databases">
        <authorList>
            <person name="de Groot N.N."/>
        </authorList>
    </citation>
    <scope>NUCLEOTIDE SEQUENCE [LARGE SCALE GENOMIC DNA]</scope>
    <source>
        <strain evidence="1 2">DSM 5522</strain>
    </source>
</reference>
<dbReference type="Gene3D" id="3.40.50.300">
    <property type="entry name" value="P-loop containing nucleotide triphosphate hydrolases"/>
    <property type="match status" value="1"/>
</dbReference>
<name>A0A1I0Y8H4_9FIRM</name>
<dbReference type="RefSeq" id="WP_092872179.1">
    <property type="nucleotide sequence ID" value="NZ_FOJY01000009.1"/>
</dbReference>